<organism evidence="14 15">
    <name type="scientific">Thioalbus denitrificans</name>
    <dbReference type="NCBI Taxonomy" id="547122"/>
    <lineage>
        <taxon>Bacteria</taxon>
        <taxon>Pseudomonadati</taxon>
        <taxon>Pseudomonadota</taxon>
        <taxon>Gammaproteobacteria</taxon>
        <taxon>Chromatiales</taxon>
        <taxon>Ectothiorhodospiraceae</taxon>
        <taxon>Thioalbus</taxon>
    </lineage>
</organism>
<dbReference type="PROSITE" id="PS00943">
    <property type="entry name" value="UBIA"/>
    <property type="match status" value="1"/>
</dbReference>
<dbReference type="GO" id="GO:0008412">
    <property type="term" value="F:4-hydroxybenzoate polyprenyltransferase activity"/>
    <property type="evidence" value="ECO:0007669"/>
    <property type="project" value="UniProtKB-UniRule"/>
</dbReference>
<dbReference type="RefSeq" id="WP_114279499.1">
    <property type="nucleotide sequence ID" value="NZ_QPJY01000003.1"/>
</dbReference>
<name>A0A369CCB1_9GAMM</name>
<dbReference type="Gene3D" id="1.10.357.140">
    <property type="entry name" value="UbiA prenyltransferase"/>
    <property type="match status" value="1"/>
</dbReference>
<evidence type="ECO:0000256" key="8">
    <source>
        <dbReference type="ARBA" id="ARBA00022692"/>
    </source>
</evidence>
<keyword evidence="11 12" id="KW-0472">Membrane</keyword>
<dbReference type="InterPro" id="IPR030470">
    <property type="entry name" value="UbiA_prenylTrfase_CS"/>
</dbReference>
<evidence type="ECO:0000256" key="11">
    <source>
        <dbReference type="ARBA" id="ARBA00023136"/>
    </source>
</evidence>
<dbReference type="EMBL" id="QPJY01000003">
    <property type="protein sequence ID" value="RCX31333.1"/>
    <property type="molecule type" value="Genomic_DNA"/>
</dbReference>
<dbReference type="FunFam" id="1.20.120.1780:FF:000001">
    <property type="entry name" value="4-hydroxybenzoate octaprenyltransferase"/>
    <property type="match status" value="1"/>
</dbReference>
<comment type="function">
    <text evidence="12">Catalyzes the prenylation of para-hydroxybenzoate (PHB) with an all-trans polyprenyl group. Mediates the second step in the final reaction sequence of ubiquinone-8 (UQ-8) biosynthesis, which is the condensation of the polyisoprenoid side chain with PHB, generating the first membrane-bound Q intermediate 3-octaprenyl-4-hydroxybenzoate.</text>
</comment>
<feature type="transmembrane region" description="Helical" evidence="12">
    <location>
        <begin position="238"/>
        <end position="256"/>
    </location>
</feature>
<accession>A0A369CCB1</accession>
<dbReference type="NCBIfam" id="TIGR01474">
    <property type="entry name" value="ubiA_proteo"/>
    <property type="match status" value="1"/>
</dbReference>
<evidence type="ECO:0000313" key="15">
    <source>
        <dbReference type="Proteomes" id="UP000252707"/>
    </source>
</evidence>
<protein>
    <recommendedName>
        <fullName evidence="12 13">4-hydroxybenzoate octaprenyltransferase</fullName>
        <ecNumber evidence="12 13">2.5.1.39</ecNumber>
    </recommendedName>
    <alternativeName>
        <fullName evidence="12">4-HB polyprenyltransferase</fullName>
    </alternativeName>
</protein>
<evidence type="ECO:0000256" key="13">
    <source>
        <dbReference type="NCBIfam" id="TIGR01474"/>
    </source>
</evidence>
<feature type="transmembrane region" description="Helical" evidence="12">
    <location>
        <begin position="52"/>
        <end position="73"/>
    </location>
</feature>
<evidence type="ECO:0000256" key="4">
    <source>
        <dbReference type="ARBA" id="ARBA00022475"/>
    </source>
</evidence>
<dbReference type="Proteomes" id="UP000252707">
    <property type="component" value="Unassembled WGS sequence"/>
</dbReference>
<evidence type="ECO:0000256" key="1">
    <source>
        <dbReference type="ARBA" id="ARBA00001946"/>
    </source>
</evidence>
<comment type="similarity">
    <text evidence="3 12">Belongs to the UbiA prenyltransferase family.</text>
</comment>
<dbReference type="CDD" id="cd13959">
    <property type="entry name" value="PT_UbiA_COQ2"/>
    <property type="match status" value="1"/>
</dbReference>
<evidence type="ECO:0000256" key="2">
    <source>
        <dbReference type="ARBA" id="ARBA00004141"/>
    </source>
</evidence>
<feature type="transmembrane region" description="Helical" evidence="12">
    <location>
        <begin position="26"/>
        <end position="46"/>
    </location>
</feature>
<proteinExistence type="inferred from homology"/>
<comment type="caution">
    <text evidence="14">The sequence shown here is derived from an EMBL/GenBank/DDBJ whole genome shotgun (WGS) entry which is preliminary data.</text>
</comment>
<keyword evidence="7 12" id="KW-0831">Ubiquinone biosynthesis</keyword>
<keyword evidence="4 12" id="KW-1003">Cell membrane</keyword>
<dbReference type="AlphaFoldDB" id="A0A369CCB1"/>
<evidence type="ECO:0000256" key="12">
    <source>
        <dbReference type="HAMAP-Rule" id="MF_01635"/>
    </source>
</evidence>
<dbReference type="Pfam" id="PF01040">
    <property type="entry name" value="UbiA"/>
    <property type="match status" value="1"/>
</dbReference>
<dbReference type="PANTHER" id="PTHR11048">
    <property type="entry name" value="PRENYLTRANSFERASES"/>
    <property type="match status" value="1"/>
</dbReference>
<evidence type="ECO:0000256" key="9">
    <source>
        <dbReference type="ARBA" id="ARBA00022842"/>
    </source>
</evidence>
<dbReference type="GO" id="GO:0006744">
    <property type="term" value="P:ubiquinone biosynthetic process"/>
    <property type="evidence" value="ECO:0007669"/>
    <property type="project" value="UniProtKB-UniRule"/>
</dbReference>
<evidence type="ECO:0000256" key="3">
    <source>
        <dbReference type="ARBA" id="ARBA00005985"/>
    </source>
</evidence>
<sequence length="291" mass="31760">MTGLTLHNTGERLTEYALLMRLHRPIGILLLAWPMYWALWIAGAGAPDLRVLLVFTVGAVVMRSAGCVINDYADRDFDPHVRRTTARPIATGKVSPGEALWVFGALVVLAFALVLLLNPLTIALAFVAVGLAAGYPFLKRYTSLPQVGLGTAFGWAVPMAFAAQTGAVPPIAWLVFLAAVIWAVVYDTMYAMVDREDDLKIGVKSTAILFGRADRAIIGLLQALMLVNLVLVGRQAELGLFYYLGLAVAAGLSLYQQWLIRDRDPVRCFTAFLNNNWYGLAVFAGLVLDYL</sequence>
<feature type="transmembrane region" description="Helical" evidence="12">
    <location>
        <begin position="147"/>
        <end position="165"/>
    </location>
</feature>
<dbReference type="InterPro" id="IPR039653">
    <property type="entry name" value="Prenyltransferase"/>
</dbReference>
<dbReference type="FunFam" id="1.10.357.140:FF:000002">
    <property type="entry name" value="4-hydroxybenzoate octaprenyltransferase"/>
    <property type="match status" value="1"/>
</dbReference>
<dbReference type="HAMAP" id="MF_01635">
    <property type="entry name" value="UbiA"/>
    <property type="match status" value="1"/>
</dbReference>
<evidence type="ECO:0000256" key="5">
    <source>
        <dbReference type="ARBA" id="ARBA00022519"/>
    </source>
</evidence>
<comment type="subcellular location">
    <subcellularLocation>
        <location evidence="12">Cell inner membrane</location>
        <topology evidence="12">Multi-pass membrane protein</topology>
    </subcellularLocation>
    <subcellularLocation>
        <location evidence="2">Membrane</location>
        <topology evidence="2">Multi-pass membrane protein</topology>
    </subcellularLocation>
</comment>
<gene>
    <name evidence="12" type="primary">ubiA</name>
    <name evidence="14" type="ORF">DFQ59_103301</name>
</gene>
<dbReference type="UniPathway" id="UPA00232"/>
<feature type="transmembrane region" description="Helical" evidence="12">
    <location>
        <begin position="171"/>
        <end position="193"/>
    </location>
</feature>
<keyword evidence="9 12" id="KW-0460">Magnesium</keyword>
<evidence type="ECO:0000313" key="14">
    <source>
        <dbReference type="EMBL" id="RCX31333.1"/>
    </source>
</evidence>
<comment type="pathway">
    <text evidence="12">Cofactor biosynthesis; ubiquinone biosynthesis.</text>
</comment>
<keyword evidence="6 12" id="KW-0808">Transferase</keyword>
<comment type="cofactor">
    <cofactor evidence="1 12">
        <name>Mg(2+)</name>
        <dbReference type="ChEBI" id="CHEBI:18420"/>
    </cofactor>
</comment>
<keyword evidence="10 12" id="KW-1133">Transmembrane helix</keyword>
<dbReference type="Gene3D" id="1.20.120.1780">
    <property type="entry name" value="UbiA prenyltransferase"/>
    <property type="match status" value="1"/>
</dbReference>
<dbReference type="PANTHER" id="PTHR11048:SF28">
    <property type="entry name" value="4-HYDROXYBENZOATE POLYPRENYLTRANSFERASE, MITOCHONDRIAL"/>
    <property type="match status" value="1"/>
</dbReference>
<dbReference type="InterPro" id="IPR006370">
    <property type="entry name" value="HB_polyprenyltransferase-like"/>
</dbReference>
<reference evidence="14 15" key="1">
    <citation type="submission" date="2018-07" db="EMBL/GenBank/DDBJ databases">
        <title>Genomic Encyclopedia of Type Strains, Phase IV (KMG-IV): sequencing the most valuable type-strain genomes for metagenomic binning, comparative biology and taxonomic classification.</title>
        <authorList>
            <person name="Goeker M."/>
        </authorList>
    </citation>
    <scope>NUCLEOTIDE SEQUENCE [LARGE SCALE GENOMIC DNA]</scope>
    <source>
        <strain evidence="14 15">DSM 26407</strain>
    </source>
</reference>
<comment type="catalytic activity">
    <reaction evidence="12">
        <text>all-trans-octaprenyl diphosphate + 4-hydroxybenzoate = 4-hydroxy-3-(all-trans-octaprenyl)benzoate + diphosphate</text>
        <dbReference type="Rhea" id="RHEA:27782"/>
        <dbReference type="ChEBI" id="CHEBI:1617"/>
        <dbReference type="ChEBI" id="CHEBI:17879"/>
        <dbReference type="ChEBI" id="CHEBI:33019"/>
        <dbReference type="ChEBI" id="CHEBI:57711"/>
        <dbReference type="EC" id="2.5.1.39"/>
    </reaction>
</comment>
<evidence type="ECO:0000256" key="10">
    <source>
        <dbReference type="ARBA" id="ARBA00022989"/>
    </source>
</evidence>
<feature type="transmembrane region" description="Helical" evidence="12">
    <location>
        <begin position="120"/>
        <end position="138"/>
    </location>
</feature>
<dbReference type="GO" id="GO:0005886">
    <property type="term" value="C:plasma membrane"/>
    <property type="evidence" value="ECO:0007669"/>
    <property type="project" value="UniProtKB-SubCell"/>
</dbReference>
<evidence type="ECO:0000256" key="6">
    <source>
        <dbReference type="ARBA" id="ARBA00022679"/>
    </source>
</evidence>
<dbReference type="InterPro" id="IPR000537">
    <property type="entry name" value="UbiA_prenyltransferase"/>
</dbReference>
<dbReference type="OrthoDB" id="9782418at2"/>
<evidence type="ECO:0000256" key="7">
    <source>
        <dbReference type="ARBA" id="ARBA00022688"/>
    </source>
</evidence>
<feature type="transmembrane region" description="Helical" evidence="12">
    <location>
        <begin position="268"/>
        <end position="288"/>
    </location>
</feature>
<dbReference type="EC" id="2.5.1.39" evidence="12 13"/>
<keyword evidence="5 12" id="KW-0997">Cell inner membrane</keyword>
<keyword evidence="15" id="KW-1185">Reference proteome</keyword>
<feature type="transmembrane region" description="Helical" evidence="12">
    <location>
        <begin position="213"/>
        <end position="232"/>
    </location>
</feature>
<keyword evidence="8 12" id="KW-0812">Transmembrane</keyword>
<dbReference type="InterPro" id="IPR044878">
    <property type="entry name" value="UbiA_sf"/>
</dbReference>